<dbReference type="RefSeq" id="WP_104981117.1">
    <property type="nucleotide sequence ID" value="NZ_CP012673.1"/>
</dbReference>
<proteinExistence type="predicted"/>
<evidence type="ECO:0000313" key="2">
    <source>
        <dbReference type="EMBL" id="AUX42279.1"/>
    </source>
</evidence>
<dbReference type="GO" id="GO:0005524">
    <property type="term" value="F:ATP binding"/>
    <property type="evidence" value="ECO:0007669"/>
    <property type="project" value="UniProtKB-KW"/>
</dbReference>
<reference evidence="2 3" key="1">
    <citation type="submission" date="2015-09" db="EMBL/GenBank/DDBJ databases">
        <title>Sorangium comparison.</title>
        <authorList>
            <person name="Zaburannyi N."/>
            <person name="Bunk B."/>
            <person name="Overmann J."/>
            <person name="Mueller R."/>
        </authorList>
    </citation>
    <scope>NUCLEOTIDE SEQUENCE [LARGE SCALE GENOMIC DNA]</scope>
    <source>
        <strain evidence="2 3">So ce26</strain>
    </source>
</reference>
<organism evidence="2 3">
    <name type="scientific">Sorangium cellulosum</name>
    <name type="common">Polyangium cellulosum</name>
    <dbReference type="NCBI Taxonomy" id="56"/>
    <lineage>
        <taxon>Bacteria</taxon>
        <taxon>Pseudomonadati</taxon>
        <taxon>Myxococcota</taxon>
        <taxon>Polyangia</taxon>
        <taxon>Polyangiales</taxon>
        <taxon>Polyangiaceae</taxon>
        <taxon>Sorangium</taxon>
    </lineage>
</organism>
<dbReference type="AlphaFoldDB" id="A0A2L0ESL2"/>
<dbReference type="NCBIfam" id="NF033438">
    <property type="entry name" value="BREX_BrxD"/>
    <property type="match status" value="1"/>
</dbReference>
<dbReference type="InterPro" id="IPR021228">
    <property type="entry name" value="BrxD"/>
</dbReference>
<dbReference type="SUPFAM" id="SSF52540">
    <property type="entry name" value="P-loop containing nucleoside triphosphate hydrolases"/>
    <property type="match status" value="1"/>
</dbReference>
<dbReference type="EMBL" id="CP012673">
    <property type="protein sequence ID" value="AUX42279.1"/>
    <property type="molecule type" value="Genomic_DNA"/>
</dbReference>
<evidence type="ECO:0000313" key="3">
    <source>
        <dbReference type="Proteomes" id="UP000238348"/>
    </source>
</evidence>
<dbReference type="Pfam" id="PF10923">
    <property type="entry name" value="BrxC_BrxD"/>
    <property type="match status" value="1"/>
</dbReference>
<keyword evidence="2" id="KW-0547">Nucleotide-binding</keyword>
<dbReference type="OrthoDB" id="9772976at2"/>
<evidence type="ECO:0000256" key="1">
    <source>
        <dbReference type="SAM" id="MobiDB-lite"/>
    </source>
</evidence>
<gene>
    <name evidence="2" type="ORF">SOCE26_037090</name>
</gene>
<sequence length="447" mass="49665">MDLGTLRRKEIIAPLRNGTVPRRGLEHLAVGLGRFEAAIDEELEHVAHGYGAFKAVRGEYGSGKTFFSRWVQHRAQQRGFATAEVQISASETPLHKLETIYRRALESLRTKEWDSGAFRALVDRWFYGLEEEVNTRGGPREPAALAEEVGDLLETRLTAVRDTQPLFATVLRACYRARVGEDNATADGLLAWLMGQPNVGASVKRPAGLQGDIDGTAAAGFLRGLLVLLRETGRKGLLLVLDEVETIQRMRADVREQSLDALRKLIDDIDGERYPGLYVMITGTPAFFEGPQGIKRLAPLEQRLYQDFSGDPRFDSARATQIRLLPFDVEKLVEVGGKVRALYPTKHPQRIAERVGDAVVRELAAALTGKLGGRVGVAPRLFLRKMVSDLLDKVDEHEEYDPRRDFKLVVDAREMTSAEREAAGLETTVDDIALDLPSQDGGERRSE</sequence>
<keyword evidence="2" id="KW-0067">ATP-binding</keyword>
<accession>A0A2L0ESL2</accession>
<feature type="region of interest" description="Disordered" evidence="1">
    <location>
        <begin position="419"/>
        <end position="447"/>
    </location>
</feature>
<protein>
    <submittedName>
        <fullName evidence="2">ATP-binding protein</fullName>
    </submittedName>
</protein>
<dbReference type="Proteomes" id="UP000238348">
    <property type="component" value="Chromosome"/>
</dbReference>
<dbReference type="InterPro" id="IPR027417">
    <property type="entry name" value="P-loop_NTPase"/>
</dbReference>
<name>A0A2L0ESL2_SORCE</name>